<dbReference type="EMBL" id="CM007906">
    <property type="protein sequence ID" value="OTF86278.1"/>
    <property type="molecule type" value="Genomic_DNA"/>
</dbReference>
<name>A0A251RP51_HELAN</name>
<dbReference type="InParanoid" id="A0A251RP51"/>
<evidence type="ECO:0000313" key="1">
    <source>
        <dbReference type="EMBL" id="OTF86278.1"/>
    </source>
</evidence>
<evidence type="ECO:0000313" key="2">
    <source>
        <dbReference type="Proteomes" id="UP000215914"/>
    </source>
</evidence>
<sequence length="155" mass="17383">MVWVGLWVVTGFGSHIKHGFFPYTNPNFDIHFSSRLTPNLNEDINLSSSRTLIASTIIEHEHNLVVQTFYAIVVQLRFVVKQTFASVVEELIEARTHFQSKESKKSHMDNLARNTLSSMQIASRKSLLQSEKLGEMLTLCLHGSGVAVRRGNVGG</sequence>
<accession>A0A251RP51</accession>
<gene>
    <name evidence="1" type="ORF">HannXRQ_Chr17g0549031</name>
</gene>
<protein>
    <submittedName>
        <fullName evidence="1">Uncharacterized protein</fullName>
    </submittedName>
</protein>
<dbReference type="AlphaFoldDB" id="A0A251RP51"/>
<keyword evidence="2" id="KW-1185">Reference proteome</keyword>
<proteinExistence type="predicted"/>
<dbReference type="Proteomes" id="UP000215914">
    <property type="component" value="Chromosome 17"/>
</dbReference>
<reference evidence="2" key="1">
    <citation type="journal article" date="2017" name="Nature">
        <title>The sunflower genome provides insights into oil metabolism, flowering and Asterid evolution.</title>
        <authorList>
            <person name="Badouin H."/>
            <person name="Gouzy J."/>
            <person name="Grassa C.J."/>
            <person name="Murat F."/>
            <person name="Staton S.E."/>
            <person name="Cottret L."/>
            <person name="Lelandais-Briere C."/>
            <person name="Owens G.L."/>
            <person name="Carrere S."/>
            <person name="Mayjonade B."/>
            <person name="Legrand L."/>
            <person name="Gill N."/>
            <person name="Kane N.C."/>
            <person name="Bowers J.E."/>
            <person name="Hubner S."/>
            <person name="Bellec A."/>
            <person name="Berard A."/>
            <person name="Berges H."/>
            <person name="Blanchet N."/>
            <person name="Boniface M.C."/>
            <person name="Brunel D."/>
            <person name="Catrice O."/>
            <person name="Chaidir N."/>
            <person name="Claudel C."/>
            <person name="Donnadieu C."/>
            <person name="Faraut T."/>
            <person name="Fievet G."/>
            <person name="Helmstetter N."/>
            <person name="King M."/>
            <person name="Knapp S.J."/>
            <person name="Lai Z."/>
            <person name="Le Paslier M.C."/>
            <person name="Lippi Y."/>
            <person name="Lorenzon L."/>
            <person name="Mandel J.R."/>
            <person name="Marage G."/>
            <person name="Marchand G."/>
            <person name="Marquand E."/>
            <person name="Bret-Mestries E."/>
            <person name="Morien E."/>
            <person name="Nambeesan S."/>
            <person name="Nguyen T."/>
            <person name="Pegot-Espagnet P."/>
            <person name="Pouilly N."/>
            <person name="Raftis F."/>
            <person name="Sallet E."/>
            <person name="Schiex T."/>
            <person name="Thomas J."/>
            <person name="Vandecasteele C."/>
            <person name="Vares D."/>
            <person name="Vear F."/>
            <person name="Vautrin S."/>
            <person name="Crespi M."/>
            <person name="Mangin B."/>
            <person name="Burke J.M."/>
            <person name="Salse J."/>
            <person name="Munos S."/>
            <person name="Vincourt P."/>
            <person name="Rieseberg L.H."/>
            <person name="Langlade N.B."/>
        </authorList>
    </citation>
    <scope>NUCLEOTIDE SEQUENCE [LARGE SCALE GENOMIC DNA]</scope>
    <source>
        <strain evidence="2">cv. SF193</strain>
    </source>
</reference>
<organism evidence="1 2">
    <name type="scientific">Helianthus annuus</name>
    <name type="common">Common sunflower</name>
    <dbReference type="NCBI Taxonomy" id="4232"/>
    <lineage>
        <taxon>Eukaryota</taxon>
        <taxon>Viridiplantae</taxon>
        <taxon>Streptophyta</taxon>
        <taxon>Embryophyta</taxon>
        <taxon>Tracheophyta</taxon>
        <taxon>Spermatophyta</taxon>
        <taxon>Magnoliopsida</taxon>
        <taxon>eudicotyledons</taxon>
        <taxon>Gunneridae</taxon>
        <taxon>Pentapetalae</taxon>
        <taxon>asterids</taxon>
        <taxon>campanulids</taxon>
        <taxon>Asterales</taxon>
        <taxon>Asteraceae</taxon>
        <taxon>Asteroideae</taxon>
        <taxon>Heliantheae alliance</taxon>
        <taxon>Heliantheae</taxon>
        <taxon>Helianthus</taxon>
    </lineage>
</organism>